<name>A0ABN9R947_9DINO</name>
<evidence type="ECO:0000313" key="1">
    <source>
        <dbReference type="EMBL" id="CAK0814295.1"/>
    </source>
</evidence>
<protein>
    <submittedName>
        <fullName evidence="1">Uncharacterized protein</fullName>
    </submittedName>
</protein>
<feature type="non-terminal residue" evidence="1">
    <location>
        <position position="125"/>
    </location>
</feature>
<proteinExistence type="predicted"/>
<sequence>MARHSHGGSWETCEGTCGKCRDSRVLSSRSRARSWRAASRCSQVHGREDERELEAEVSSGTMGALLDHRGAELPPAHGIVWPGSAGLLKLQEGGWAGHAMQMSFKRFWQHTRKSCHLGTVAIRRD</sequence>
<keyword evidence="2" id="KW-1185">Reference proteome</keyword>
<accession>A0ABN9R947</accession>
<evidence type="ECO:0000313" key="2">
    <source>
        <dbReference type="Proteomes" id="UP001189429"/>
    </source>
</evidence>
<reference evidence="1" key="1">
    <citation type="submission" date="2023-10" db="EMBL/GenBank/DDBJ databases">
        <authorList>
            <person name="Chen Y."/>
            <person name="Shah S."/>
            <person name="Dougan E. K."/>
            <person name="Thang M."/>
            <person name="Chan C."/>
        </authorList>
    </citation>
    <scope>NUCLEOTIDE SEQUENCE [LARGE SCALE GENOMIC DNA]</scope>
</reference>
<dbReference type="EMBL" id="CAUYUJ010005596">
    <property type="protein sequence ID" value="CAK0814295.1"/>
    <property type="molecule type" value="Genomic_DNA"/>
</dbReference>
<organism evidence="1 2">
    <name type="scientific">Prorocentrum cordatum</name>
    <dbReference type="NCBI Taxonomy" id="2364126"/>
    <lineage>
        <taxon>Eukaryota</taxon>
        <taxon>Sar</taxon>
        <taxon>Alveolata</taxon>
        <taxon>Dinophyceae</taxon>
        <taxon>Prorocentrales</taxon>
        <taxon>Prorocentraceae</taxon>
        <taxon>Prorocentrum</taxon>
    </lineage>
</organism>
<comment type="caution">
    <text evidence="1">The sequence shown here is derived from an EMBL/GenBank/DDBJ whole genome shotgun (WGS) entry which is preliminary data.</text>
</comment>
<gene>
    <name evidence="1" type="ORF">PCOR1329_LOCUS17942</name>
</gene>
<dbReference type="Proteomes" id="UP001189429">
    <property type="component" value="Unassembled WGS sequence"/>
</dbReference>